<evidence type="ECO:0000256" key="1">
    <source>
        <dbReference type="ARBA" id="ARBA00004141"/>
    </source>
</evidence>
<keyword evidence="3 6" id="KW-1133">Transmembrane helix</keyword>
<feature type="transmembrane region" description="Helical" evidence="6">
    <location>
        <begin position="215"/>
        <end position="235"/>
    </location>
</feature>
<dbReference type="Pfam" id="PF20684">
    <property type="entry name" value="Fung_rhodopsin"/>
    <property type="match status" value="1"/>
</dbReference>
<feature type="transmembrane region" description="Helical" evidence="6">
    <location>
        <begin position="93"/>
        <end position="113"/>
    </location>
</feature>
<evidence type="ECO:0000256" key="3">
    <source>
        <dbReference type="ARBA" id="ARBA00022989"/>
    </source>
</evidence>
<evidence type="ECO:0000313" key="8">
    <source>
        <dbReference type="EMBL" id="KAL2839440.1"/>
    </source>
</evidence>
<dbReference type="InterPro" id="IPR049326">
    <property type="entry name" value="Rhodopsin_dom_fungi"/>
</dbReference>
<organism evidence="8 9">
    <name type="scientific">Aspergillus pseudodeflectus</name>
    <dbReference type="NCBI Taxonomy" id="176178"/>
    <lineage>
        <taxon>Eukaryota</taxon>
        <taxon>Fungi</taxon>
        <taxon>Dikarya</taxon>
        <taxon>Ascomycota</taxon>
        <taxon>Pezizomycotina</taxon>
        <taxon>Eurotiomycetes</taxon>
        <taxon>Eurotiomycetidae</taxon>
        <taxon>Eurotiales</taxon>
        <taxon>Aspergillaceae</taxon>
        <taxon>Aspergillus</taxon>
        <taxon>Aspergillus subgen. Nidulantes</taxon>
    </lineage>
</organism>
<comment type="similarity">
    <text evidence="5">Belongs to the SAT4 family.</text>
</comment>
<feature type="transmembrane region" description="Helical" evidence="6">
    <location>
        <begin position="59"/>
        <end position="81"/>
    </location>
</feature>
<dbReference type="PANTHER" id="PTHR33048:SF15">
    <property type="entry name" value="INTEGRAL MEMBRANE PROTEIN"/>
    <property type="match status" value="1"/>
</dbReference>
<protein>
    <recommendedName>
        <fullName evidence="7">Rhodopsin domain-containing protein</fullName>
    </recommendedName>
</protein>
<keyword evidence="2 6" id="KW-0812">Transmembrane</keyword>
<proteinExistence type="inferred from homology"/>
<dbReference type="GeneID" id="98162292"/>
<dbReference type="InterPro" id="IPR052337">
    <property type="entry name" value="SAT4-like"/>
</dbReference>
<evidence type="ECO:0000256" key="5">
    <source>
        <dbReference type="ARBA" id="ARBA00038359"/>
    </source>
</evidence>
<dbReference type="Proteomes" id="UP001610444">
    <property type="component" value="Unassembled WGS sequence"/>
</dbReference>
<dbReference type="EMBL" id="JBFXLR010000074">
    <property type="protein sequence ID" value="KAL2839440.1"/>
    <property type="molecule type" value="Genomic_DNA"/>
</dbReference>
<keyword evidence="9" id="KW-1185">Reference proteome</keyword>
<keyword evidence="4 6" id="KW-0472">Membrane</keyword>
<sequence>MDDALGAFGWVWYSPFSHTAMQLTRSLQTIYNARAIAYYLILATIKREEEPQRLIMGTWLMILLYSVGTCAIKLSFAATLYRIVQHTTTSRSIVVIAGATLIVTIPQFATTLFHCRPVSALWTGPTPENNFQRHCNPDALFQGSILVHSVMILVADVSLGLVIPILLLRKTQMPLAIKISAGLTIGVGSLASVATVARVVYTTLLLMGDAVLDPLVLWMDIEFAVSIIGTAATTLKPLLYKTGILAQTGFSADPDSGVAYPARNLHIQVEEEVAIWSEAMAEGIALQERPKWEAGSEQERG</sequence>
<feature type="domain" description="Rhodopsin" evidence="7">
    <location>
        <begin position="45"/>
        <end position="239"/>
    </location>
</feature>
<dbReference type="PANTHER" id="PTHR33048">
    <property type="entry name" value="PTH11-LIKE INTEGRAL MEMBRANE PROTEIN (AFU_ORTHOLOGUE AFUA_5G11245)"/>
    <property type="match status" value="1"/>
</dbReference>
<evidence type="ECO:0000313" key="9">
    <source>
        <dbReference type="Proteomes" id="UP001610444"/>
    </source>
</evidence>
<reference evidence="8 9" key="1">
    <citation type="submission" date="2024-07" db="EMBL/GenBank/DDBJ databases">
        <title>Section-level genome sequencing and comparative genomics of Aspergillus sections Usti and Cavernicolus.</title>
        <authorList>
            <consortium name="Lawrence Berkeley National Laboratory"/>
            <person name="Nybo J.L."/>
            <person name="Vesth T.C."/>
            <person name="Theobald S."/>
            <person name="Frisvad J.C."/>
            <person name="Larsen T.O."/>
            <person name="Kjaerboelling I."/>
            <person name="Rothschild-Mancinelli K."/>
            <person name="Lyhne E.K."/>
            <person name="Kogle M.E."/>
            <person name="Barry K."/>
            <person name="Clum A."/>
            <person name="Na H."/>
            <person name="Ledsgaard L."/>
            <person name="Lin J."/>
            <person name="Lipzen A."/>
            <person name="Kuo A."/>
            <person name="Riley R."/>
            <person name="Mondo S."/>
            <person name="LaButti K."/>
            <person name="Haridas S."/>
            <person name="Pangalinan J."/>
            <person name="Salamov A.A."/>
            <person name="Simmons B.A."/>
            <person name="Magnuson J.K."/>
            <person name="Chen J."/>
            <person name="Drula E."/>
            <person name="Henrissat B."/>
            <person name="Wiebenga A."/>
            <person name="Lubbers R.J."/>
            <person name="Gomes A.C."/>
            <person name="Macurrencykelacurrency M.R."/>
            <person name="Stajich J."/>
            <person name="Grigoriev I.V."/>
            <person name="Mortensen U.H."/>
            <person name="De vries R.P."/>
            <person name="Baker S.E."/>
            <person name="Andersen M.R."/>
        </authorList>
    </citation>
    <scope>NUCLEOTIDE SEQUENCE [LARGE SCALE GENOMIC DNA]</scope>
    <source>
        <strain evidence="8 9">CBS 756.74</strain>
    </source>
</reference>
<feature type="transmembrane region" description="Helical" evidence="6">
    <location>
        <begin position="145"/>
        <end position="168"/>
    </location>
</feature>
<evidence type="ECO:0000256" key="4">
    <source>
        <dbReference type="ARBA" id="ARBA00023136"/>
    </source>
</evidence>
<comment type="subcellular location">
    <subcellularLocation>
        <location evidence="1">Membrane</location>
        <topology evidence="1">Multi-pass membrane protein</topology>
    </subcellularLocation>
</comment>
<accession>A0ABR4JHC4</accession>
<comment type="caution">
    <text evidence="8">The sequence shown here is derived from an EMBL/GenBank/DDBJ whole genome shotgun (WGS) entry which is preliminary data.</text>
</comment>
<dbReference type="RefSeq" id="XP_070893525.1">
    <property type="nucleotide sequence ID" value="XM_071047128.1"/>
</dbReference>
<feature type="transmembrane region" description="Helical" evidence="6">
    <location>
        <begin position="175"/>
        <end position="195"/>
    </location>
</feature>
<evidence type="ECO:0000259" key="7">
    <source>
        <dbReference type="Pfam" id="PF20684"/>
    </source>
</evidence>
<name>A0ABR4JHC4_9EURO</name>
<evidence type="ECO:0000256" key="2">
    <source>
        <dbReference type="ARBA" id="ARBA00022692"/>
    </source>
</evidence>
<gene>
    <name evidence="8" type="ORF">BJX68DRAFT_272123</name>
</gene>
<evidence type="ECO:0000256" key="6">
    <source>
        <dbReference type="SAM" id="Phobius"/>
    </source>
</evidence>